<sequence>HKKGPTRVKELARFKPMQRHLFLHEHALLFCKRREEHGENADKTPSYSFKHCLK</sequence>
<keyword evidence="1" id="KW-0344">Guanine-nucleotide releasing factor</keyword>
<evidence type="ECO:0000313" key="4">
    <source>
        <dbReference type="Proteomes" id="UP001529510"/>
    </source>
</evidence>
<keyword evidence="4" id="KW-1185">Reference proteome</keyword>
<dbReference type="Pfam" id="PF22697">
    <property type="entry name" value="SOS1_NGEF_PH"/>
    <property type="match status" value="1"/>
</dbReference>
<evidence type="ECO:0000259" key="2">
    <source>
        <dbReference type="Pfam" id="PF22697"/>
    </source>
</evidence>
<proteinExistence type="predicted"/>
<dbReference type="GO" id="GO:0005085">
    <property type="term" value="F:guanyl-nucleotide exchange factor activity"/>
    <property type="evidence" value="ECO:0007669"/>
    <property type="project" value="UniProtKB-KW"/>
</dbReference>
<comment type="caution">
    <text evidence="3">The sequence shown here is derived from an EMBL/GenBank/DDBJ whole genome shotgun (WGS) entry which is preliminary data.</text>
</comment>
<dbReference type="SUPFAM" id="SSF50729">
    <property type="entry name" value="PH domain-like"/>
    <property type="match status" value="1"/>
</dbReference>
<dbReference type="Gene3D" id="2.30.29.30">
    <property type="entry name" value="Pleckstrin-homology domain (PH domain)/Phosphotyrosine-binding domain (PTB)"/>
    <property type="match status" value="1"/>
</dbReference>
<feature type="non-terminal residue" evidence="3">
    <location>
        <position position="1"/>
    </location>
</feature>
<dbReference type="PANTHER" id="PTHR22826:SF146">
    <property type="entry name" value="PROTO-ONCOGENE DBL"/>
    <property type="match status" value="1"/>
</dbReference>
<dbReference type="EMBL" id="JAMKFB020000014">
    <property type="protein sequence ID" value="KAL0175829.1"/>
    <property type="molecule type" value="Genomic_DNA"/>
</dbReference>
<protein>
    <recommendedName>
        <fullName evidence="2">SOS1/NGEF-like PH domain-containing protein</fullName>
    </recommendedName>
</protein>
<accession>A0ABD0PP49</accession>
<dbReference type="PANTHER" id="PTHR22826">
    <property type="entry name" value="RHO GUANINE EXCHANGE FACTOR-RELATED"/>
    <property type="match status" value="1"/>
</dbReference>
<dbReference type="InterPro" id="IPR055251">
    <property type="entry name" value="SOS1_NGEF_PH"/>
</dbReference>
<dbReference type="InterPro" id="IPR011993">
    <property type="entry name" value="PH-like_dom_sf"/>
</dbReference>
<gene>
    <name evidence="3" type="ORF">M9458_028159</name>
</gene>
<organism evidence="3 4">
    <name type="scientific">Cirrhinus mrigala</name>
    <name type="common">Mrigala</name>
    <dbReference type="NCBI Taxonomy" id="683832"/>
    <lineage>
        <taxon>Eukaryota</taxon>
        <taxon>Metazoa</taxon>
        <taxon>Chordata</taxon>
        <taxon>Craniata</taxon>
        <taxon>Vertebrata</taxon>
        <taxon>Euteleostomi</taxon>
        <taxon>Actinopterygii</taxon>
        <taxon>Neopterygii</taxon>
        <taxon>Teleostei</taxon>
        <taxon>Ostariophysi</taxon>
        <taxon>Cypriniformes</taxon>
        <taxon>Cyprinidae</taxon>
        <taxon>Labeoninae</taxon>
        <taxon>Labeonini</taxon>
        <taxon>Cirrhinus</taxon>
    </lineage>
</organism>
<dbReference type="InterPro" id="IPR051336">
    <property type="entry name" value="RhoGEF_Guanine_NuclExch_SF"/>
</dbReference>
<reference evidence="3 4" key="1">
    <citation type="submission" date="2024-05" db="EMBL/GenBank/DDBJ databases">
        <title>Genome sequencing and assembly of Indian major carp, Cirrhinus mrigala (Hamilton, 1822).</title>
        <authorList>
            <person name="Mohindra V."/>
            <person name="Chowdhury L.M."/>
            <person name="Lal K."/>
            <person name="Jena J.K."/>
        </authorList>
    </citation>
    <scope>NUCLEOTIDE SEQUENCE [LARGE SCALE GENOMIC DNA]</scope>
    <source>
        <strain evidence="3">CM1030</strain>
        <tissue evidence="3">Blood</tissue>
    </source>
</reference>
<dbReference type="AlphaFoldDB" id="A0ABD0PP49"/>
<name>A0ABD0PP49_CIRMR</name>
<feature type="non-terminal residue" evidence="3">
    <location>
        <position position="54"/>
    </location>
</feature>
<feature type="domain" description="SOS1/NGEF-like PH" evidence="2">
    <location>
        <begin position="4"/>
        <end position="54"/>
    </location>
</feature>
<dbReference type="Proteomes" id="UP001529510">
    <property type="component" value="Unassembled WGS sequence"/>
</dbReference>
<evidence type="ECO:0000256" key="1">
    <source>
        <dbReference type="ARBA" id="ARBA00022658"/>
    </source>
</evidence>
<evidence type="ECO:0000313" key="3">
    <source>
        <dbReference type="EMBL" id="KAL0175829.1"/>
    </source>
</evidence>